<dbReference type="OrthoDB" id="185373at2759"/>
<feature type="region of interest" description="Disordered" evidence="1">
    <location>
        <begin position="606"/>
        <end position="631"/>
    </location>
</feature>
<dbReference type="EMBL" id="NHYE01005386">
    <property type="protein sequence ID" value="PPQ73752.1"/>
    <property type="molecule type" value="Genomic_DNA"/>
</dbReference>
<dbReference type="STRING" id="231916.A0A409W5J5"/>
<reference evidence="2 3" key="1">
    <citation type="journal article" date="2018" name="Evol. Lett.">
        <title>Horizontal gene cluster transfer increased hallucinogenic mushroom diversity.</title>
        <authorList>
            <person name="Reynolds H.T."/>
            <person name="Vijayakumar V."/>
            <person name="Gluck-Thaler E."/>
            <person name="Korotkin H.B."/>
            <person name="Matheny P.B."/>
            <person name="Slot J.C."/>
        </authorList>
    </citation>
    <scope>NUCLEOTIDE SEQUENCE [LARGE SCALE GENOMIC DNA]</scope>
    <source>
        <strain evidence="2 3">SRW20</strain>
    </source>
</reference>
<organism evidence="2 3">
    <name type="scientific">Gymnopilus dilepis</name>
    <dbReference type="NCBI Taxonomy" id="231916"/>
    <lineage>
        <taxon>Eukaryota</taxon>
        <taxon>Fungi</taxon>
        <taxon>Dikarya</taxon>
        <taxon>Basidiomycota</taxon>
        <taxon>Agaricomycotina</taxon>
        <taxon>Agaricomycetes</taxon>
        <taxon>Agaricomycetidae</taxon>
        <taxon>Agaricales</taxon>
        <taxon>Agaricineae</taxon>
        <taxon>Hymenogastraceae</taxon>
        <taxon>Gymnopilus</taxon>
    </lineage>
</organism>
<dbReference type="Gene3D" id="1.25.40.10">
    <property type="entry name" value="Tetratricopeptide repeat domain"/>
    <property type="match status" value="1"/>
</dbReference>
<keyword evidence="3" id="KW-1185">Reference proteome</keyword>
<sequence>MDRQEAIGLFEGRLKKWPLEVARRQLTEILASYPSKSDASILPTLQRLRNAIVNAIPGRPGLDILTDLGIAAASKGHVEWAKQEVMPFVESLGTEQMIEAFKQKLSVFAEASKPVSASQETVFEDASEDYVAAAPLDLAQKPSIEQIIQQSLPAMLAEPASADESIFEDSTDLTYSQPLTKVASLADSHQDNLSPAYLRHVLHKQEVDKAYTLLKEMKELGYKIPLDSYFAITAKKIAFRQSAFTPEAANQLVDWLSLVPEQDGRTAYELRAIGGHLADLTGAGLSLLARVCVLYASKGYVLETDPMMNILCHGLRDERLLDFVREYEAAYVVYYKRKARSSKHPDVVIAFTRNFVIRLLGGTGRHDEIEHYLPWNGEFTLNPSTYAHILLYPISEETRNRITDLLSKLKGEHNRGDTLKKIIVQSMEGFKDFRTDLVGGMKYLKECVDTQSKIPHPHTVSHFMDAYLATGRVHGLSTVFRRALKGNRTIARTFLLGEMLFYRNRSHPTLVIETFVDHFLTMGVPEQLLLRRYNLILSRREEYNPAKDETPPLSRFLDLDRETIRGRKMIPLTLHCNLVWEALIFTSPPDAIDGLYQLFLRAAQERDPQRKSKSTRSQGADQDTLDPPMAQPSSFMPFIRRLADLKGPEIGLQIIQDILNLRLQPHLPVYTEVAGRFAKSGKVEETYKIVQQLESRQHIEHVLPNGNKTRVRPPAPDFVFYVALLRGFVLSRKLEAAEEIVRRIQAKHKPRRGQNNLYDEALDELNHLKAMPFFSWYQEPECRVSTGLFIALQENVWILRA</sequence>
<dbReference type="Proteomes" id="UP000284706">
    <property type="component" value="Unassembled WGS sequence"/>
</dbReference>
<dbReference type="AlphaFoldDB" id="A0A409W5J5"/>
<evidence type="ECO:0000313" key="2">
    <source>
        <dbReference type="EMBL" id="PPQ73752.1"/>
    </source>
</evidence>
<evidence type="ECO:0000256" key="1">
    <source>
        <dbReference type="SAM" id="MobiDB-lite"/>
    </source>
</evidence>
<accession>A0A409W5J5</accession>
<gene>
    <name evidence="2" type="ORF">CVT26_011872</name>
</gene>
<proteinExistence type="predicted"/>
<evidence type="ECO:0000313" key="3">
    <source>
        <dbReference type="Proteomes" id="UP000284706"/>
    </source>
</evidence>
<dbReference type="InterPro" id="IPR011990">
    <property type="entry name" value="TPR-like_helical_dom_sf"/>
</dbReference>
<comment type="caution">
    <text evidence="2">The sequence shown here is derived from an EMBL/GenBank/DDBJ whole genome shotgun (WGS) entry which is preliminary data.</text>
</comment>
<name>A0A409W5J5_9AGAR</name>
<dbReference type="InParanoid" id="A0A409W5J5"/>
<protein>
    <submittedName>
        <fullName evidence="2">Uncharacterized protein</fullName>
    </submittedName>
</protein>